<gene>
    <name evidence="7" type="ORF">BABINDRAFT_166238</name>
</gene>
<dbReference type="Proteomes" id="UP000094336">
    <property type="component" value="Unassembled WGS sequence"/>
</dbReference>
<evidence type="ECO:0000256" key="3">
    <source>
        <dbReference type="ARBA" id="ARBA00022989"/>
    </source>
</evidence>
<protein>
    <recommendedName>
        <fullName evidence="6">SUN domain-containing protein</fullName>
    </recommendedName>
</protein>
<dbReference type="GO" id="GO:0043495">
    <property type="term" value="F:protein-membrane adaptor activity"/>
    <property type="evidence" value="ECO:0007669"/>
    <property type="project" value="TreeGrafter"/>
</dbReference>
<sequence length="705" mass="80114">MFAKVPKRLPHIETADEDSDVTLGLHGDPISPAKPLRQKSLFYTRSNLTNDMLADDGENIVSEIITDDEANFLNLNFEKFQRNEQVFELLDDDYADLGEFPGSEGLSSAEPSDPERTKSVTLQPAYQMFQNGEKKRVENRLSQTVVHEVRGFSVWSMLFVLLLALIPMVLYQGVTFRGELPLETMGDIANRFRVIDNRIDALASVSKTLSSTNQYLSSSVKTLESKLDAASKEWTASYSLIHQNFGITEIQCIRDKLTELQEIISQDSLVDYSLEVESMTSSIATLVGQVDHLNLVVLMLVSAEHNALDGIAQRLPSEIPLIVSKNDQDFKLLPEFELFLTKLISQVSQGNSSVSWDQFMKENNSNMLLYIREITSNELQYITMPALTELLALKLKTNNEKLKQEISKLLTSFLEKHHSTSHLDEQELSSKIEVLILENMVAAFRNESAPSIAYLRNFASYEHGARILGFLTSPSIFKAERSLLGKAFLGWYDFFTADYKSGANNVLLDYTSLAETERLWITRLEGAHLGIKLTENIFFTELVLETQDISDVLYRMSLPQKMSLFVRPLEASKVGILREEFSDLAQHNIRPLNSFTKIMEMEYSLRHKDPFQLFKTPERYLNLGIPIKDIYIEFDNNWGNKEILCVGGIKVFGVTSVELFSNSEKLMKWMGKNSDQLLSYIKQHETPKVTTKPVTYSNIGEDEEL</sequence>
<evidence type="ECO:0000256" key="2">
    <source>
        <dbReference type="ARBA" id="ARBA00022692"/>
    </source>
</evidence>
<evidence type="ECO:0000313" key="8">
    <source>
        <dbReference type="Proteomes" id="UP000094336"/>
    </source>
</evidence>
<dbReference type="InterPro" id="IPR045119">
    <property type="entry name" value="SUN1-5"/>
</dbReference>
<dbReference type="AlphaFoldDB" id="A0A1E3QSF5"/>
<dbReference type="PROSITE" id="PS51469">
    <property type="entry name" value="SUN"/>
    <property type="match status" value="1"/>
</dbReference>
<evidence type="ECO:0000256" key="1">
    <source>
        <dbReference type="ARBA" id="ARBA00004370"/>
    </source>
</evidence>
<dbReference type="STRING" id="984486.A0A1E3QSF5"/>
<proteinExistence type="predicted"/>
<evidence type="ECO:0000313" key="7">
    <source>
        <dbReference type="EMBL" id="ODQ80635.1"/>
    </source>
</evidence>
<dbReference type="InterPro" id="IPR012919">
    <property type="entry name" value="SUN_dom"/>
</dbReference>
<dbReference type="EMBL" id="KV454429">
    <property type="protein sequence ID" value="ODQ80635.1"/>
    <property type="molecule type" value="Genomic_DNA"/>
</dbReference>
<feature type="transmembrane region" description="Helical" evidence="5">
    <location>
        <begin position="152"/>
        <end position="171"/>
    </location>
</feature>
<organism evidence="7 8">
    <name type="scientific">Babjeviella inositovora NRRL Y-12698</name>
    <dbReference type="NCBI Taxonomy" id="984486"/>
    <lineage>
        <taxon>Eukaryota</taxon>
        <taxon>Fungi</taxon>
        <taxon>Dikarya</taxon>
        <taxon>Ascomycota</taxon>
        <taxon>Saccharomycotina</taxon>
        <taxon>Pichiomycetes</taxon>
        <taxon>Serinales incertae sedis</taxon>
        <taxon>Babjeviella</taxon>
    </lineage>
</organism>
<dbReference type="GO" id="GO:0034993">
    <property type="term" value="C:meiotic nuclear membrane microtubule tethering complex"/>
    <property type="evidence" value="ECO:0007669"/>
    <property type="project" value="TreeGrafter"/>
</dbReference>
<dbReference type="Gene3D" id="2.60.120.260">
    <property type="entry name" value="Galactose-binding domain-like"/>
    <property type="match status" value="1"/>
</dbReference>
<evidence type="ECO:0000259" key="6">
    <source>
        <dbReference type="PROSITE" id="PS51469"/>
    </source>
</evidence>
<keyword evidence="8" id="KW-1185">Reference proteome</keyword>
<dbReference type="RefSeq" id="XP_018985963.1">
    <property type="nucleotide sequence ID" value="XM_019130408.1"/>
</dbReference>
<keyword evidence="2 5" id="KW-0812">Transmembrane</keyword>
<dbReference type="OrthoDB" id="4093311at2759"/>
<evidence type="ECO:0000256" key="5">
    <source>
        <dbReference type="SAM" id="Phobius"/>
    </source>
</evidence>
<accession>A0A1E3QSF5</accession>
<keyword evidence="4 5" id="KW-0472">Membrane</keyword>
<dbReference type="PANTHER" id="PTHR12911">
    <property type="entry name" value="SAD1/UNC-84-LIKE PROTEIN-RELATED"/>
    <property type="match status" value="1"/>
</dbReference>
<dbReference type="PANTHER" id="PTHR12911:SF8">
    <property type="entry name" value="KLAROID PROTEIN-RELATED"/>
    <property type="match status" value="1"/>
</dbReference>
<feature type="domain" description="SUN" evidence="6">
    <location>
        <begin position="464"/>
        <end position="656"/>
    </location>
</feature>
<evidence type="ECO:0000256" key="4">
    <source>
        <dbReference type="ARBA" id="ARBA00023136"/>
    </source>
</evidence>
<name>A0A1E3QSF5_9ASCO</name>
<comment type="subcellular location">
    <subcellularLocation>
        <location evidence="1">Membrane</location>
    </subcellularLocation>
</comment>
<dbReference type="GeneID" id="30148261"/>
<keyword evidence="3 5" id="KW-1133">Transmembrane helix</keyword>
<reference evidence="8" key="1">
    <citation type="submission" date="2016-05" db="EMBL/GenBank/DDBJ databases">
        <title>Comparative genomics of biotechnologically important yeasts.</title>
        <authorList>
            <consortium name="DOE Joint Genome Institute"/>
            <person name="Riley R."/>
            <person name="Haridas S."/>
            <person name="Wolfe K.H."/>
            <person name="Lopes M.R."/>
            <person name="Hittinger C.T."/>
            <person name="Goker M."/>
            <person name="Salamov A."/>
            <person name="Wisecaver J."/>
            <person name="Long T.M."/>
            <person name="Aerts A.L."/>
            <person name="Barry K."/>
            <person name="Choi C."/>
            <person name="Clum A."/>
            <person name="Coughlan A.Y."/>
            <person name="Deshpande S."/>
            <person name="Douglass A.P."/>
            <person name="Hanson S.J."/>
            <person name="Klenk H.-P."/>
            <person name="Labutti K."/>
            <person name="Lapidus A."/>
            <person name="Lindquist E."/>
            <person name="Lipzen A."/>
            <person name="Meier-Kolthoff J.P."/>
            <person name="Ohm R.A."/>
            <person name="Otillar R.P."/>
            <person name="Pangilinan J."/>
            <person name="Peng Y."/>
            <person name="Rokas A."/>
            <person name="Rosa C.A."/>
            <person name="Scheuner C."/>
            <person name="Sibirny A.A."/>
            <person name="Slot J.C."/>
            <person name="Stielow J.B."/>
            <person name="Sun H."/>
            <person name="Kurtzman C.P."/>
            <person name="Blackwell M."/>
            <person name="Grigoriev I.V."/>
            <person name="Jeffries T.W."/>
        </authorList>
    </citation>
    <scope>NUCLEOTIDE SEQUENCE [LARGE SCALE GENOMIC DNA]</scope>
    <source>
        <strain evidence="8">NRRL Y-12698</strain>
    </source>
</reference>